<sequence>MLNAVYITLGWSNHNRSDVLETFKCQLGLEILRDSFLAISPMPVFTPPSALQRVFWAFFGYLVLVTRDLVNNCPALCLDLQLSYCIGTLWASQPDERLEFQYTQSWLMRDNGQITGRRFPMANISLGKRPISCWPIRCKPTLATLAIKASLRVQQFADMMATTKMMGSKYVSECQTGTRALKTENLLHGSDQLNDRFHTFRLANV</sequence>
<name>A0A0C2ME03_THEKT</name>
<dbReference type="Proteomes" id="UP000031668">
    <property type="component" value="Unassembled WGS sequence"/>
</dbReference>
<reference evidence="1 2" key="1">
    <citation type="journal article" date="2014" name="Genome Biol. Evol.">
        <title>The genome of the myxosporean Thelohanellus kitauei shows adaptations to nutrient acquisition within its fish host.</title>
        <authorList>
            <person name="Yang Y."/>
            <person name="Xiong J."/>
            <person name="Zhou Z."/>
            <person name="Huo F."/>
            <person name="Miao W."/>
            <person name="Ran C."/>
            <person name="Liu Y."/>
            <person name="Zhang J."/>
            <person name="Feng J."/>
            <person name="Wang M."/>
            <person name="Wang M."/>
            <person name="Wang L."/>
            <person name="Yao B."/>
        </authorList>
    </citation>
    <scope>NUCLEOTIDE SEQUENCE [LARGE SCALE GENOMIC DNA]</scope>
    <source>
        <strain evidence="1">Wuqing</strain>
    </source>
</reference>
<keyword evidence="2" id="KW-1185">Reference proteome</keyword>
<accession>A0A0C2ME03</accession>
<comment type="caution">
    <text evidence="1">The sequence shown here is derived from an EMBL/GenBank/DDBJ whole genome shotgun (WGS) entry which is preliminary data.</text>
</comment>
<organism evidence="1 2">
    <name type="scientific">Thelohanellus kitauei</name>
    <name type="common">Myxosporean</name>
    <dbReference type="NCBI Taxonomy" id="669202"/>
    <lineage>
        <taxon>Eukaryota</taxon>
        <taxon>Metazoa</taxon>
        <taxon>Cnidaria</taxon>
        <taxon>Myxozoa</taxon>
        <taxon>Myxosporea</taxon>
        <taxon>Bivalvulida</taxon>
        <taxon>Platysporina</taxon>
        <taxon>Myxobolidae</taxon>
        <taxon>Thelohanellus</taxon>
    </lineage>
</organism>
<gene>
    <name evidence="1" type="ORF">RF11_16213</name>
</gene>
<dbReference type="AlphaFoldDB" id="A0A0C2ME03"/>
<proteinExistence type="predicted"/>
<evidence type="ECO:0000313" key="1">
    <source>
        <dbReference type="EMBL" id="KII62549.1"/>
    </source>
</evidence>
<protein>
    <submittedName>
        <fullName evidence="1">Uncharacterized protein</fullName>
    </submittedName>
</protein>
<evidence type="ECO:0000313" key="2">
    <source>
        <dbReference type="Proteomes" id="UP000031668"/>
    </source>
</evidence>
<dbReference type="EMBL" id="JWZT01004942">
    <property type="protein sequence ID" value="KII62549.1"/>
    <property type="molecule type" value="Genomic_DNA"/>
</dbReference>